<dbReference type="InterPro" id="IPR002848">
    <property type="entry name" value="Translin_fam"/>
</dbReference>
<dbReference type="CDD" id="cd14820">
    <property type="entry name" value="TRAX"/>
    <property type="match status" value="1"/>
</dbReference>
<keyword evidence="2" id="KW-1185">Reference proteome</keyword>
<evidence type="ECO:0000313" key="2">
    <source>
        <dbReference type="Proteomes" id="UP001208689"/>
    </source>
</evidence>
<name>A0ABY6HWQ4_9ARCH</name>
<dbReference type="Pfam" id="PF01997">
    <property type="entry name" value="Translin"/>
    <property type="match status" value="1"/>
</dbReference>
<gene>
    <name evidence="1" type="ORF">NEF87_004250</name>
</gene>
<evidence type="ECO:0008006" key="3">
    <source>
        <dbReference type="Google" id="ProtNLM"/>
    </source>
</evidence>
<proteinExistence type="predicted"/>
<sequence>MEQNHPLKPIFVHLREHLDAMDLIREKLLPIQRQTVRWCSEIIKNVHRGEISSIPAKIEKARKNLLVMQQLLDDAPASFSKDYIQIVKQEFGEAVILYNLVVNDSFPKPEECSIELTDYAFALADVVGELRRYVLNCIRNENLSKALWGLSHMDEIYSYLFTLDYPNGLVPGLRKKTDMARNILAKTEGDVTVSINIIKLNSNLRLSQKDEVSKL</sequence>
<evidence type="ECO:0000313" key="1">
    <source>
        <dbReference type="EMBL" id="UYP47965.1"/>
    </source>
</evidence>
<dbReference type="InterPro" id="IPR036081">
    <property type="entry name" value="Translin_sf"/>
</dbReference>
<dbReference type="EMBL" id="CP104013">
    <property type="protein sequence ID" value="UYP47965.1"/>
    <property type="molecule type" value="Genomic_DNA"/>
</dbReference>
<dbReference type="PANTHER" id="PTHR10741">
    <property type="entry name" value="TRANSLIN AND TRANSLIN ASSOCIATED PROTEIN X"/>
    <property type="match status" value="1"/>
</dbReference>
<dbReference type="SUPFAM" id="SSF74784">
    <property type="entry name" value="Translin"/>
    <property type="match status" value="1"/>
</dbReference>
<accession>A0ABY6HWQ4</accession>
<dbReference type="Gene3D" id="1.20.58.2140">
    <property type="match status" value="1"/>
</dbReference>
<dbReference type="Proteomes" id="UP001208689">
    <property type="component" value="Chromosome"/>
</dbReference>
<reference evidence="1" key="1">
    <citation type="submission" date="2022-09" db="EMBL/GenBank/DDBJ databases">
        <title>Actin cytoskeleton and complex cell architecture in an #Asgard archaeon.</title>
        <authorList>
            <person name="Ponce Toledo R.I."/>
            <person name="Schleper C."/>
            <person name="Rodrigues Oliveira T."/>
            <person name="Wollweber F."/>
            <person name="Xu J."/>
            <person name="Rittmann S."/>
            <person name="Klingl A."/>
            <person name="Pilhofer M."/>
        </authorList>
    </citation>
    <scope>NUCLEOTIDE SEQUENCE</scope>
    <source>
        <strain evidence="1">B-35</strain>
    </source>
</reference>
<organism evidence="1 2">
    <name type="scientific">Candidatus Lokiarchaeum ossiferum</name>
    <dbReference type="NCBI Taxonomy" id="2951803"/>
    <lineage>
        <taxon>Archaea</taxon>
        <taxon>Promethearchaeati</taxon>
        <taxon>Promethearchaeota</taxon>
        <taxon>Promethearchaeia</taxon>
        <taxon>Promethearchaeales</taxon>
        <taxon>Promethearchaeaceae</taxon>
        <taxon>Candidatus Lokiarchaeum</taxon>
    </lineage>
</organism>
<protein>
    <recommendedName>
        <fullName evidence="3">Translin family protein</fullName>
    </recommendedName>
</protein>